<evidence type="ECO:0000313" key="3">
    <source>
        <dbReference type="Proteomes" id="UP000317315"/>
    </source>
</evidence>
<gene>
    <name evidence="2" type="ORF">SAMN06269117_10471</name>
</gene>
<keyword evidence="2" id="KW-0966">Cell projection</keyword>
<sequence>MEDGIKKAVALKYEREKDRAPKVVAKGRGIVAEKIVELAKEVGVEILEDRDLVEFLIALDVGEEIPPELYRAVAEILAYVYRVSHRKFPE</sequence>
<dbReference type="PANTHER" id="PTHR30531:SF12">
    <property type="entry name" value="FLAGELLAR BIOSYNTHETIC PROTEIN FLHB"/>
    <property type="match status" value="1"/>
</dbReference>
<organism evidence="2 3">
    <name type="scientific">Balnearium lithotrophicum</name>
    <dbReference type="NCBI Taxonomy" id="223788"/>
    <lineage>
        <taxon>Bacteria</taxon>
        <taxon>Pseudomonadati</taxon>
        <taxon>Aquificota</taxon>
        <taxon>Aquificia</taxon>
        <taxon>Desulfurobacteriales</taxon>
        <taxon>Desulfurobacteriaceae</taxon>
        <taxon>Balnearium</taxon>
    </lineage>
</organism>
<dbReference type="Pfam" id="PF01312">
    <property type="entry name" value="Bac_export_2"/>
    <property type="match status" value="1"/>
</dbReference>
<dbReference type="InterPro" id="IPR029025">
    <property type="entry name" value="T3SS_substrate_exporter_C"/>
</dbReference>
<evidence type="ECO:0000256" key="1">
    <source>
        <dbReference type="ARBA" id="ARBA00010690"/>
    </source>
</evidence>
<comment type="similarity">
    <text evidence="1">Belongs to the type III secretion exporter family.</text>
</comment>
<keyword evidence="2" id="KW-0282">Flagellum</keyword>
<reference evidence="2 3" key="1">
    <citation type="submission" date="2017-05" db="EMBL/GenBank/DDBJ databases">
        <authorList>
            <person name="Varghese N."/>
            <person name="Submissions S."/>
        </authorList>
    </citation>
    <scope>NUCLEOTIDE SEQUENCE [LARGE SCALE GENOMIC DNA]</scope>
    <source>
        <strain evidence="2 3">DSM 16304</strain>
    </source>
</reference>
<dbReference type="SUPFAM" id="SSF160544">
    <property type="entry name" value="EscU C-terminal domain-like"/>
    <property type="match status" value="1"/>
</dbReference>
<proteinExistence type="inferred from homology"/>
<dbReference type="RefSeq" id="WP_185954217.1">
    <property type="nucleotide sequence ID" value="NZ_FXTM01000004.1"/>
</dbReference>
<dbReference type="GO" id="GO:0005886">
    <property type="term" value="C:plasma membrane"/>
    <property type="evidence" value="ECO:0007669"/>
    <property type="project" value="TreeGrafter"/>
</dbReference>
<accession>A0A521B8R8</accession>
<keyword evidence="2" id="KW-0969">Cilium</keyword>
<keyword evidence="3" id="KW-1185">Reference proteome</keyword>
<evidence type="ECO:0000313" key="2">
    <source>
        <dbReference type="EMBL" id="SMO43492.1"/>
    </source>
</evidence>
<dbReference type="Proteomes" id="UP000317315">
    <property type="component" value="Unassembled WGS sequence"/>
</dbReference>
<dbReference type="Gene3D" id="3.40.1690.10">
    <property type="entry name" value="secretion proteins EscU"/>
    <property type="match status" value="1"/>
</dbReference>
<dbReference type="AlphaFoldDB" id="A0A521B8R8"/>
<dbReference type="GO" id="GO:0009306">
    <property type="term" value="P:protein secretion"/>
    <property type="evidence" value="ECO:0007669"/>
    <property type="project" value="InterPro"/>
</dbReference>
<dbReference type="PANTHER" id="PTHR30531">
    <property type="entry name" value="FLAGELLAR BIOSYNTHETIC PROTEIN FLHB"/>
    <property type="match status" value="1"/>
</dbReference>
<dbReference type="EMBL" id="FXTM01000004">
    <property type="protein sequence ID" value="SMO43492.1"/>
    <property type="molecule type" value="Genomic_DNA"/>
</dbReference>
<dbReference type="InterPro" id="IPR006135">
    <property type="entry name" value="T3SS_substrate_exporter"/>
</dbReference>
<name>A0A521B8R8_9BACT</name>
<protein>
    <submittedName>
        <fullName evidence="2">Flagellar biosynthesis protein</fullName>
    </submittedName>
</protein>